<keyword evidence="1" id="KW-0175">Coiled coil</keyword>
<evidence type="ECO:0000256" key="1">
    <source>
        <dbReference type="SAM" id="Coils"/>
    </source>
</evidence>
<feature type="coiled-coil region" evidence="1">
    <location>
        <begin position="51"/>
        <end position="102"/>
    </location>
</feature>
<dbReference type="AlphaFoldDB" id="A0A841ZL46"/>
<feature type="region of interest" description="Disordered" evidence="2">
    <location>
        <begin position="150"/>
        <end position="184"/>
    </location>
</feature>
<comment type="caution">
    <text evidence="3">The sequence shown here is derived from an EMBL/GenBank/DDBJ whole genome shotgun (WGS) entry which is preliminary data.</text>
</comment>
<feature type="compositionally biased region" description="Polar residues" evidence="2">
    <location>
        <begin position="168"/>
        <end position="184"/>
    </location>
</feature>
<accession>A0A841ZL46</accession>
<organism evidence="3 4">
    <name type="scientific">Listeria aquatica</name>
    <dbReference type="NCBI Taxonomy" id="1494960"/>
    <lineage>
        <taxon>Bacteria</taxon>
        <taxon>Bacillati</taxon>
        <taxon>Bacillota</taxon>
        <taxon>Bacilli</taxon>
        <taxon>Bacillales</taxon>
        <taxon>Listeriaceae</taxon>
        <taxon>Listeria</taxon>
    </lineage>
</organism>
<evidence type="ECO:0000313" key="4">
    <source>
        <dbReference type="Proteomes" id="UP000559885"/>
    </source>
</evidence>
<gene>
    <name evidence="3" type="ORF">HB912_07095</name>
</gene>
<evidence type="ECO:0000256" key="2">
    <source>
        <dbReference type="SAM" id="MobiDB-lite"/>
    </source>
</evidence>
<evidence type="ECO:0008006" key="5">
    <source>
        <dbReference type="Google" id="ProtNLM"/>
    </source>
</evidence>
<dbReference type="Proteomes" id="UP000559885">
    <property type="component" value="Unassembled WGS sequence"/>
</dbReference>
<sequence length="184" mass="21306">MSKKFEPIKFDIQHFAEEGEKTFTQEEVNDIVKSRIADEKRKKDAEIATLKSAHESEIEAKTKEINQLNESLSSFQDSEKALKKIQKEKDGIESQLNEYIQKEETDAWHTKLKEKGVKEERFEAFTKLFGDEERNDENLDKLVEQYPEWLNKQEETPPPIGAGFDNNVPPSSNDPFLKALNSND</sequence>
<protein>
    <recommendedName>
        <fullName evidence="5">DUF4355 domain-containing protein</fullName>
    </recommendedName>
</protein>
<proteinExistence type="predicted"/>
<reference evidence="3 4" key="1">
    <citation type="submission" date="2020-03" db="EMBL/GenBank/DDBJ databases">
        <title>Soil Listeria distribution.</title>
        <authorList>
            <person name="Liao J."/>
            <person name="Wiedmann M."/>
        </authorList>
    </citation>
    <scope>NUCLEOTIDE SEQUENCE [LARGE SCALE GENOMIC DNA]</scope>
    <source>
        <strain evidence="3 4">FSL L7-1507</strain>
    </source>
</reference>
<dbReference type="EMBL" id="JAARRM010000002">
    <property type="protein sequence ID" value="MBC1521409.1"/>
    <property type="molecule type" value="Genomic_DNA"/>
</dbReference>
<name>A0A841ZL46_9LIST</name>
<evidence type="ECO:0000313" key="3">
    <source>
        <dbReference type="EMBL" id="MBC1521409.1"/>
    </source>
</evidence>
<dbReference type="RefSeq" id="WP_185373306.1">
    <property type="nucleotide sequence ID" value="NZ_JAARRM010000002.1"/>
</dbReference>